<keyword evidence="2" id="KW-1185">Reference proteome</keyword>
<dbReference type="Proteomes" id="UP001589896">
    <property type="component" value="Unassembled WGS sequence"/>
</dbReference>
<proteinExistence type="predicted"/>
<comment type="caution">
    <text evidence="1">The sequence shown here is derived from an EMBL/GenBank/DDBJ whole genome shotgun (WGS) entry which is preliminary data.</text>
</comment>
<evidence type="ECO:0000313" key="1">
    <source>
        <dbReference type="EMBL" id="MFC0678384.1"/>
    </source>
</evidence>
<organism evidence="1 2">
    <name type="scientific">Lysobacter korlensis</name>
    <dbReference type="NCBI Taxonomy" id="553636"/>
    <lineage>
        <taxon>Bacteria</taxon>
        <taxon>Pseudomonadati</taxon>
        <taxon>Pseudomonadota</taxon>
        <taxon>Gammaproteobacteria</taxon>
        <taxon>Lysobacterales</taxon>
        <taxon>Lysobacteraceae</taxon>
        <taxon>Lysobacter</taxon>
    </lineage>
</organism>
<dbReference type="RefSeq" id="WP_386668189.1">
    <property type="nucleotide sequence ID" value="NZ_JBHLTG010000002.1"/>
</dbReference>
<name>A0ABV6RP76_9GAMM</name>
<gene>
    <name evidence="1" type="ORF">ACFFGH_11085</name>
</gene>
<sequence length="107" mass="11903">MRRVTYVDESVIVGEEFGMLILEYAASLARNNTSEPLHFRALNDEGEVETAFLLGPASQIVVVKTNSLLPEPENSEAEDYMRSRIRQLTFPTPHPVGDDESVPPGED</sequence>
<protein>
    <submittedName>
        <fullName evidence="1">Uncharacterized protein</fullName>
    </submittedName>
</protein>
<accession>A0ABV6RP76</accession>
<dbReference type="EMBL" id="JBHLTG010000002">
    <property type="protein sequence ID" value="MFC0678384.1"/>
    <property type="molecule type" value="Genomic_DNA"/>
</dbReference>
<evidence type="ECO:0000313" key="2">
    <source>
        <dbReference type="Proteomes" id="UP001589896"/>
    </source>
</evidence>
<reference evidence="1 2" key="1">
    <citation type="submission" date="2024-09" db="EMBL/GenBank/DDBJ databases">
        <authorList>
            <person name="Sun Q."/>
            <person name="Mori K."/>
        </authorList>
    </citation>
    <scope>NUCLEOTIDE SEQUENCE [LARGE SCALE GENOMIC DNA]</scope>
    <source>
        <strain evidence="1 2">KCTC 23076</strain>
    </source>
</reference>